<gene>
    <name evidence="1" type="ORF">A3B31_01380</name>
</gene>
<reference evidence="1 2" key="1">
    <citation type="journal article" date="2016" name="Nat. Commun.">
        <title>Thousands of microbial genomes shed light on interconnected biogeochemical processes in an aquifer system.</title>
        <authorList>
            <person name="Anantharaman K."/>
            <person name="Brown C.T."/>
            <person name="Hug L.A."/>
            <person name="Sharon I."/>
            <person name="Castelle C.J."/>
            <person name="Probst A.J."/>
            <person name="Thomas B.C."/>
            <person name="Singh A."/>
            <person name="Wilkins M.J."/>
            <person name="Karaoz U."/>
            <person name="Brodie E.L."/>
            <person name="Williams K.H."/>
            <person name="Hubbard S.S."/>
            <person name="Banfield J.F."/>
        </authorList>
    </citation>
    <scope>NUCLEOTIDE SEQUENCE [LARGE SCALE GENOMIC DNA]</scope>
</reference>
<evidence type="ECO:0000313" key="1">
    <source>
        <dbReference type="EMBL" id="OGY91232.1"/>
    </source>
</evidence>
<dbReference type="Proteomes" id="UP000177349">
    <property type="component" value="Unassembled WGS sequence"/>
</dbReference>
<organism evidence="1 2">
    <name type="scientific">Candidatus Komeilibacteria bacterium RIFCSPLOWO2_01_FULL_53_11</name>
    <dbReference type="NCBI Taxonomy" id="1798552"/>
    <lineage>
        <taxon>Bacteria</taxon>
        <taxon>Candidatus Komeiliibacteriota</taxon>
    </lineage>
</organism>
<name>A0A1G2BQ37_9BACT</name>
<dbReference type="AlphaFoldDB" id="A0A1G2BQ37"/>
<accession>A0A1G2BQ37</accession>
<dbReference type="EMBL" id="MHKN01000046">
    <property type="protein sequence ID" value="OGY91232.1"/>
    <property type="molecule type" value="Genomic_DNA"/>
</dbReference>
<sequence>MTTLISETIAPILPELLRFANLSEHVYTEIMTTKDPLSGINPRTVGYGKSGYGAFKKDDKYSYTKGVEDVMKRASLRQNRTLETANLTPENLETIMGIIGQIVGNKASKYSGLNRYDEEKFRHLLEIERRHGRLSDADLKDAWKIWKNFDA</sequence>
<proteinExistence type="predicted"/>
<comment type="caution">
    <text evidence="1">The sequence shown here is derived from an EMBL/GenBank/DDBJ whole genome shotgun (WGS) entry which is preliminary data.</text>
</comment>
<protein>
    <submittedName>
        <fullName evidence="1">Uncharacterized protein</fullName>
    </submittedName>
</protein>
<evidence type="ECO:0000313" key="2">
    <source>
        <dbReference type="Proteomes" id="UP000177349"/>
    </source>
</evidence>